<evidence type="ECO:0000256" key="1">
    <source>
        <dbReference type="SAM" id="MobiDB-lite"/>
    </source>
</evidence>
<gene>
    <name evidence="2" type="ORF">PIB30_112006</name>
</gene>
<accession>A0ABU6ZZR8</accession>
<evidence type="ECO:0000313" key="2">
    <source>
        <dbReference type="EMBL" id="MED6227276.1"/>
    </source>
</evidence>
<name>A0ABU6ZZR8_9FABA</name>
<proteinExistence type="predicted"/>
<feature type="non-terminal residue" evidence="2">
    <location>
        <position position="77"/>
    </location>
</feature>
<protein>
    <submittedName>
        <fullName evidence="2">Uncharacterized protein</fullName>
    </submittedName>
</protein>
<reference evidence="2 3" key="1">
    <citation type="journal article" date="2023" name="Plants (Basel)">
        <title>Bridging the Gap: Combining Genomics and Transcriptomics Approaches to Understand Stylosanthes scabra, an Orphan Legume from the Brazilian Caatinga.</title>
        <authorList>
            <person name="Ferreira-Neto J.R.C."/>
            <person name="da Silva M.D."/>
            <person name="Binneck E."/>
            <person name="de Melo N.F."/>
            <person name="da Silva R.H."/>
            <person name="de Melo A.L.T.M."/>
            <person name="Pandolfi V."/>
            <person name="Bustamante F.O."/>
            <person name="Brasileiro-Vidal A.C."/>
            <person name="Benko-Iseppon A.M."/>
        </authorList>
    </citation>
    <scope>NUCLEOTIDE SEQUENCE [LARGE SCALE GENOMIC DNA]</scope>
    <source>
        <tissue evidence="2">Leaves</tissue>
    </source>
</reference>
<feature type="non-terminal residue" evidence="2">
    <location>
        <position position="1"/>
    </location>
</feature>
<keyword evidence="3" id="KW-1185">Reference proteome</keyword>
<feature type="region of interest" description="Disordered" evidence="1">
    <location>
        <begin position="1"/>
        <end position="54"/>
    </location>
</feature>
<evidence type="ECO:0000313" key="3">
    <source>
        <dbReference type="Proteomes" id="UP001341840"/>
    </source>
</evidence>
<organism evidence="2 3">
    <name type="scientific">Stylosanthes scabra</name>
    <dbReference type="NCBI Taxonomy" id="79078"/>
    <lineage>
        <taxon>Eukaryota</taxon>
        <taxon>Viridiplantae</taxon>
        <taxon>Streptophyta</taxon>
        <taxon>Embryophyta</taxon>
        <taxon>Tracheophyta</taxon>
        <taxon>Spermatophyta</taxon>
        <taxon>Magnoliopsida</taxon>
        <taxon>eudicotyledons</taxon>
        <taxon>Gunneridae</taxon>
        <taxon>Pentapetalae</taxon>
        <taxon>rosids</taxon>
        <taxon>fabids</taxon>
        <taxon>Fabales</taxon>
        <taxon>Fabaceae</taxon>
        <taxon>Papilionoideae</taxon>
        <taxon>50 kb inversion clade</taxon>
        <taxon>dalbergioids sensu lato</taxon>
        <taxon>Dalbergieae</taxon>
        <taxon>Pterocarpus clade</taxon>
        <taxon>Stylosanthes</taxon>
    </lineage>
</organism>
<comment type="caution">
    <text evidence="2">The sequence shown here is derived from an EMBL/GenBank/DDBJ whole genome shotgun (WGS) entry which is preliminary data.</text>
</comment>
<sequence>TQLKGPPLPAQVAKPLLQNTQTPEKIETGEKPEAAQGGNDKPVPSKTSRLPYPIAAKRTKKVKVTDERIIELLSKVE</sequence>
<feature type="compositionally biased region" description="Basic and acidic residues" evidence="1">
    <location>
        <begin position="24"/>
        <end position="33"/>
    </location>
</feature>
<dbReference type="Proteomes" id="UP001341840">
    <property type="component" value="Unassembled WGS sequence"/>
</dbReference>
<dbReference type="EMBL" id="JASCZI010279451">
    <property type="protein sequence ID" value="MED6227276.1"/>
    <property type="molecule type" value="Genomic_DNA"/>
</dbReference>